<dbReference type="InterPro" id="IPR052029">
    <property type="entry name" value="PpiD_chaperone"/>
</dbReference>
<keyword evidence="3" id="KW-0997">Cell inner membrane</keyword>
<keyword evidence="4 12" id="KW-0812">Transmembrane</keyword>
<dbReference type="Pfam" id="PF13624">
    <property type="entry name" value="SurA_N_3"/>
    <property type="match status" value="1"/>
</dbReference>
<dbReference type="Gene3D" id="3.10.50.40">
    <property type="match status" value="1"/>
</dbReference>
<evidence type="ECO:0000256" key="9">
    <source>
        <dbReference type="ARBA" id="ARBA00040743"/>
    </source>
</evidence>
<reference evidence="14" key="1">
    <citation type="submission" date="2018-06" db="EMBL/GenBank/DDBJ databases">
        <authorList>
            <person name="Zhirakovskaya E."/>
        </authorList>
    </citation>
    <scope>NUCLEOTIDE SEQUENCE</scope>
</reference>
<dbReference type="PANTHER" id="PTHR47529">
    <property type="entry name" value="PEPTIDYL-PROLYL CIS-TRANS ISOMERASE D"/>
    <property type="match status" value="1"/>
</dbReference>
<evidence type="ECO:0000313" key="14">
    <source>
        <dbReference type="EMBL" id="VAX36759.1"/>
    </source>
</evidence>
<evidence type="ECO:0000256" key="8">
    <source>
        <dbReference type="ARBA" id="ARBA00038408"/>
    </source>
</evidence>
<dbReference type="Gene3D" id="1.10.4030.10">
    <property type="entry name" value="Porin chaperone SurA, peptide-binding domain"/>
    <property type="match status" value="1"/>
</dbReference>
<evidence type="ECO:0000256" key="6">
    <source>
        <dbReference type="ARBA" id="ARBA00023136"/>
    </source>
</evidence>
<keyword evidence="2" id="KW-1003">Cell membrane</keyword>
<dbReference type="InterPro" id="IPR000297">
    <property type="entry name" value="PPIase_PpiC"/>
</dbReference>
<sequence>MFDQFREKKPTEKLCLIIGAVVLIAAFLTVITQLPKLLTPKIYVGEIFGKKITQEQFDNVYRHNLTITKFQYGQMFEKIEPLLDLEDDTWDQLTLMQEAKNRKIKVTDKEVVDAIAKYKVFFRNKKFDELLYKQIIRISLKSTIKDFEEAIRESIIKEKLRNEATASITFSVDQLKDEFKRHHTKAKITHTLIASDDFKDQVTLNDQKIQSYYQKHKHDFFVPPTIKVDYIRADYPPEAGVQKRVETKFKARAIRKEHEDGENFETLTEKFKYTLHESDYFNQQQLTFPFGQNKEGDMLKMDQTHKLLKDIFTMEPGQVLEPIEWEKGYLVIKLKEKRASYLKNFEEAKEKIKEKLIKEKTKGLAKEKTQEYLNQIKASSDSPLETEGFTKVTTSLNLETSTTELLPLKHLLFTLNLRKESWENLFMLTAKKPLSAPSATSTGYILMHLDNLEPADMNLFDEKKLEFAEQITKERKDEAYNTFLSDMQKRAGLKKFPVK</sequence>
<keyword evidence="5 12" id="KW-1133">Transmembrane helix</keyword>
<evidence type="ECO:0000256" key="7">
    <source>
        <dbReference type="ARBA" id="ARBA00023186"/>
    </source>
</evidence>
<organism evidence="14">
    <name type="scientific">hydrothermal vent metagenome</name>
    <dbReference type="NCBI Taxonomy" id="652676"/>
    <lineage>
        <taxon>unclassified sequences</taxon>
        <taxon>metagenomes</taxon>
        <taxon>ecological metagenomes</taxon>
    </lineage>
</organism>
<dbReference type="PANTHER" id="PTHR47529:SF1">
    <property type="entry name" value="PERIPLASMIC CHAPERONE PPID"/>
    <property type="match status" value="1"/>
</dbReference>
<dbReference type="GO" id="GO:0003755">
    <property type="term" value="F:peptidyl-prolyl cis-trans isomerase activity"/>
    <property type="evidence" value="ECO:0007669"/>
    <property type="project" value="InterPro"/>
</dbReference>
<dbReference type="AlphaFoldDB" id="A0A3B1D3N3"/>
<evidence type="ECO:0000256" key="3">
    <source>
        <dbReference type="ARBA" id="ARBA00022519"/>
    </source>
</evidence>
<evidence type="ECO:0000256" key="1">
    <source>
        <dbReference type="ARBA" id="ARBA00004382"/>
    </source>
</evidence>
<gene>
    <name evidence="14" type="ORF">MNBD_UNCLBAC01-1272</name>
</gene>
<evidence type="ECO:0000256" key="4">
    <source>
        <dbReference type="ARBA" id="ARBA00022692"/>
    </source>
</evidence>
<evidence type="ECO:0000256" key="11">
    <source>
        <dbReference type="SAM" id="Coils"/>
    </source>
</evidence>
<feature type="transmembrane region" description="Helical" evidence="12">
    <location>
        <begin position="14"/>
        <end position="34"/>
    </location>
</feature>
<dbReference type="SUPFAM" id="SSF54534">
    <property type="entry name" value="FKBP-like"/>
    <property type="match status" value="1"/>
</dbReference>
<keyword evidence="11" id="KW-0175">Coiled coil</keyword>
<dbReference type="SUPFAM" id="SSF109998">
    <property type="entry name" value="Triger factor/SurA peptide-binding domain-like"/>
    <property type="match status" value="1"/>
</dbReference>
<evidence type="ECO:0000259" key="13">
    <source>
        <dbReference type="Pfam" id="PF13145"/>
    </source>
</evidence>
<keyword evidence="6 12" id="KW-0472">Membrane</keyword>
<evidence type="ECO:0000256" key="10">
    <source>
        <dbReference type="ARBA" id="ARBA00042775"/>
    </source>
</evidence>
<keyword evidence="7" id="KW-0143">Chaperone</keyword>
<evidence type="ECO:0000256" key="12">
    <source>
        <dbReference type="SAM" id="Phobius"/>
    </source>
</evidence>
<dbReference type="EMBL" id="UOGJ01000110">
    <property type="protein sequence ID" value="VAX36759.1"/>
    <property type="molecule type" value="Genomic_DNA"/>
</dbReference>
<comment type="subcellular location">
    <subcellularLocation>
        <location evidence="1">Cell inner membrane</location>
        <topology evidence="1">Single-pass type II membrane protein</topology>
        <orientation evidence="1">Periplasmic side</orientation>
    </subcellularLocation>
</comment>
<comment type="similarity">
    <text evidence="8">Belongs to the PpiD chaperone family.</text>
</comment>
<protein>
    <recommendedName>
        <fullName evidence="9">Periplasmic chaperone PpiD</fullName>
    </recommendedName>
    <alternativeName>
        <fullName evidence="10">Periplasmic folding chaperone</fullName>
    </alternativeName>
</protein>
<dbReference type="Pfam" id="PF13145">
    <property type="entry name" value="Rotamase_2"/>
    <property type="match status" value="1"/>
</dbReference>
<dbReference type="InterPro" id="IPR046357">
    <property type="entry name" value="PPIase_dom_sf"/>
</dbReference>
<feature type="domain" description="PpiC" evidence="13">
    <location>
        <begin position="206"/>
        <end position="350"/>
    </location>
</feature>
<dbReference type="InterPro" id="IPR027304">
    <property type="entry name" value="Trigger_fact/SurA_dom_sf"/>
</dbReference>
<evidence type="ECO:0000256" key="2">
    <source>
        <dbReference type="ARBA" id="ARBA00022475"/>
    </source>
</evidence>
<evidence type="ECO:0000256" key="5">
    <source>
        <dbReference type="ARBA" id="ARBA00022989"/>
    </source>
</evidence>
<feature type="coiled-coil region" evidence="11">
    <location>
        <begin position="331"/>
        <end position="362"/>
    </location>
</feature>
<name>A0A3B1D3N3_9ZZZZ</name>
<dbReference type="GO" id="GO:0005886">
    <property type="term" value="C:plasma membrane"/>
    <property type="evidence" value="ECO:0007669"/>
    <property type="project" value="UniProtKB-SubCell"/>
</dbReference>
<proteinExistence type="inferred from homology"/>
<accession>A0A3B1D3N3</accession>